<evidence type="ECO:0000313" key="2">
    <source>
        <dbReference type="Proteomes" id="UP000254597"/>
    </source>
</evidence>
<organism evidence="1 2">
    <name type="scientific">Salmonella enterica</name>
    <name type="common">Salmonella choleraesuis</name>
    <dbReference type="NCBI Taxonomy" id="28901"/>
    <lineage>
        <taxon>Bacteria</taxon>
        <taxon>Pseudomonadati</taxon>
        <taxon>Pseudomonadota</taxon>
        <taxon>Gammaproteobacteria</taxon>
        <taxon>Enterobacterales</taxon>
        <taxon>Enterobacteriaceae</taxon>
        <taxon>Salmonella</taxon>
    </lineage>
</organism>
<name>A0A379QG65_SALER</name>
<dbReference type="EMBL" id="UGWP01000003">
    <property type="protein sequence ID" value="SUF55010.1"/>
    <property type="molecule type" value="Genomic_DNA"/>
</dbReference>
<evidence type="ECO:0000313" key="1">
    <source>
        <dbReference type="EMBL" id="SUF55010.1"/>
    </source>
</evidence>
<dbReference type="AlphaFoldDB" id="A0A379QG65"/>
<sequence length="46" mass="5213">MLHTINPVIKHKAGLLNLAEELSNISKACKIMGISRNTFVRQYDFP</sequence>
<dbReference type="Proteomes" id="UP000254597">
    <property type="component" value="Unassembled WGS sequence"/>
</dbReference>
<dbReference type="Pfam" id="PF13551">
    <property type="entry name" value="HTH_29"/>
    <property type="match status" value="1"/>
</dbReference>
<accession>A0A379QG65</accession>
<proteinExistence type="predicted"/>
<gene>
    <name evidence="1" type="ORF">NCTC10252_00179</name>
</gene>
<protein>
    <submittedName>
        <fullName evidence="1">Regulator</fullName>
    </submittedName>
</protein>
<reference evidence="1 2" key="1">
    <citation type="submission" date="2018-06" db="EMBL/GenBank/DDBJ databases">
        <authorList>
            <consortium name="Pathogen Informatics"/>
            <person name="Doyle S."/>
        </authorList>
    </citation>
    <scope>NUCLEOTIDE SEQUENCE [LARGE SCALE GENOMIC DNA]</scope>
    <source>
        <strain evidence="1 2">NCTC10252</strain>
    </source>
</reference>